<organism evidence="1 2">
    <name type="scientific">Anaerofustis stercorihominis</name>
    <dbReference type="NCBI Taxonomy" id="214853"/>
    <lineage>
        <taxon>Bacteria</taxon>
        <taxon>Bacillati</taxon>
        <taxon>Bacillota</taxon>
        <taxon>Clostridia</taxon>
        <taxon>Eubacteriales</taxon>
        <taxon>Eubacteriaceae</taxon>
        <taxon>Anaerofustis</taxon>
    </lineage>
</organism>
<evidence type="ECO:0000313" key="1">
    <source>
        <dbReference type="EMBL" id="RGD74668.1"/>
    </source>
</evidence>
<proteinExistence type="predicted"/>
<evidence type="ECO:0000313" key="2">
    <source>
        <dbReference type="Proteomes" id="UP000261212"/>
    </source>
</evidence>
<accession>A0A3E3E157</accession>
<name>A0A3E3E157_9FIRM</name>
<gene>
    <name evidence="1" type="ORF">DW687_07885</name>
</gene>
<dbReference type="RefSeq" id="WP_117532327.1">
    <property type="nucleotide sequence ID" value="NZ_QUSM01000003.1"/>
</dbReference>
<sequence length="124" mass="15128">MIKIKKIYHRPRNNGWTIIKRSGDRAELHHYYKSKMNYIRKVYEIQDYIMLDLSLNKLKQRSIYYAKRGLGFAVNKELFEMIITLFRFEGYDKYADILIRNTPEEFFKPLITNNEQKENHKNES</sequence>
<dbReference type="Proteomes" id="UP000261212">
    <property type="component" value="Unassembled WGS sequence"/>
</dbReference>
<comment type="caution">
    <text evidence="1">The sequence shown here is derived from an EMBL/GenBank/DDBJ whole genome shotgun (WGS) entry which is preliminary data.</text>
</comment>
<protein>
    <submittedName>
        <fullName evidence="1">Uncharacterized protein</fullName>
    </submittedName>
</protein>
<dbReference type="EMBL" id="QUSM01000003">
    <property type="protein sequence ID" value="RGD74668.1"/>
    <property type="molecule type" value="Genomic_DNA"/>
</dbReference>
<dbReference type="AlphaFoldDB" id="A0A3E3E157"/>
<reference evidence="1 2" key="1">
    <citation type="submission" date="2018-08" db="EMBL/GenBank/DDBJ databases">
        <title>A genome reference for cultivated species of the human gut microbiota.</title>
        <authorList>
            <person name="Zou Y."/>
            <person name="Xue W."/>
            <person name="Luo G."/>
        </authorList>
    </citation>
    <scope>NUCLEOTIDE SEQUENCE [LARGE SCALE GENOMIC DNA]</scope>
    <source>
        <strain evidence="1 2">AM25-6</strain>
    </source>
</reference>